<feature type="compositionally biased region" description="Basic and acidic residues" evidence="15">
    <location>
        <begin position="95"/>
        <end position="106"/>
    </location>
</feature>
<dbReference type="GO" id="GO:0008270">
    <property type="term" value="F:zinc ion binding"/>
    <property type="evidence" value="ECO:0007669"/>
    <property type="project" value="UniProtKB-KW"/>
</dbReference>
<name>A0AAD3SV00_NEPGR</name>
<dbReference type="PANTHER" id="PTHR46913:SF1">
    <property type="entry name" value="RING-H2 FINGER PROTEIN ATL16"/>
    <property type="match status" value="1"/>
</dbReference>
<keyword evidence="5" id="KW-0808">Transferase</keyword>
<evidence type="ECO:0000256" key="2">
    <source>
        <dbReference type="ARBA" id="ARBA00004167"/>
    </source>
</evidence>
<evidence type="ECO:0000256" key="1">
    <source>
        <dbReference type="ARBA" id="ARBA00000900"/>
    </source>
</evidence>
<keyword evidence="11" id="KW-1133">Transmembrane helix</keyword>
<evidence type="ECO:0000256" key="10">
    <source>
        <dbReference type="ARBA" id="ARBA00022833"/>
    </source>
</evidence>
<evidence type="ECO:0000313" key="17">
    <source>
        <dbReference type="EMBL" id="GMH17179.1"/>
    </source>
</evidence>
<evidence type="ECO:0000256" key="8">
    <source>
        <dbReference type="ARBA" id="ARBA00022771"/>
    </source>
</evidence>
<dbReference type="Pfam" id="PF12678">
    <property type="entry name" value="zf-rbx1"/>
    <property type="match status" value="1"/>
</dbReference>
<comment type="catalytic activity">
    <reaction evidence="1">
        <text>S-ubiquitinyl-[E2 ubiquitin-conjugating enzyme]-L-cysteine + [acceptor protein]-L-lysine = [E2 ubiquitin-conjugating enzyme]-L-cysteine + N(6)-ubiquitinyl-[acceptor protein]-L-lysine.</text>
        <dbReference type="EC" id="2.3.2.27"/>
    </reaction>
</comment>
<accession>A0AAD3SV00</accession>
<organism evidence="17 18">
    <name type="scientific">Nepenthes gracilis</name>
    <name type="common">Slender pitcher plant</name>
    <dbReference type="NCBI Taxonomy" id="150966"/>
    <lineage>
        <taxon>Eukaryota</taxon>
        <taxon>Viridiplantae</taxon>
        <taxon>Streptophyta</taxon>
        <taxon>Embryophyta</taxon>
        <taxon>Tracheophyta</taxon>
        <taxon>Spermatophyta</taxon>
        <taxon>Magnoliopsida</taxon>
        <taxon>eudicotyledons</taxon>
        <taxon>Gunneridae</taxon>
        <taxon>Pentapetalae</taxon>
        <taxon>Caryophyllales</taxon>
        <taxon>Nepenthaceae</taxon>
        <taxon>Nepenthes</taxon>
    </lineage>
</organism>
<reference evidence="17" key="1">
    <citation type="submission" date="2023-05" db="EMBL/GenBank/DDBJ databases">
        <title>Nepenthes gracilis genome sequencing.</title>
        <authorList>
            <person name="Fukushima K."/>
        </authorList>
    </citation>
    <scope>NUCLEOTIDE SEQUENCE</scope>
    <source>
        <strain evidence="17">SING2019-196</strain>
    </source>
</reference>
<evidence type="ECO:0000256" key="15">
    <source>
        <dbReference type="SAM" id="MobiDB-lite"/>
    </source>
</evidence>
<evidence type="ECO:0000256" key="14">
    <source>
        <dbReference type="PROSITE-ProRule" id="PRU00175"/>
    </source>
</evidence>
<keyword evidence="8 14" id="KW-0863">Zinc-finger</keyword>
<dbReference type="GO" id="GO:0016567">
    <property type="term" value="P:protein ubiquitination"/>
    <property type="evidence" value="ECO:0007669"/>
    <property type="project" value="InterPro"/>
</dbReference>
<evidence type="ECO:0000259" key="16">
    <source>
        <dbReference type="PROSITE" id="PS50089"/>
    </source>
</evidence>
<dbReference type="InterPro" id="IPR001841">
    <property type="entry name" value="Znf_RING"/>
</dbReference>
<comment type="similarity">
    <text evidence="13">Belongs to the RING-type zinc finger family. ATL subfamily.</text>
</comment>
<evidence type="ECO:0000256" key="11">
    <source>
        <dbReference type="ARBA" id="ARBA00022989"/>
    </source>
</evidence>
<protein>
    <recommendedName>
        <fullName evidence="4">RING-type E3 ubiquitin transferase</fullName>
        <ecNumber evidence="4">2.3.2.27</ecNumber>
    </recommendedName>
</protein>
<dbReference type="InterPro" id="IPR044600">
    <property type="entry name" value="ATL1/ATL16-like"/>
</dbReference>
<evidence type="ECO:0000256" key="4">
    <source>
        <dbReference type="ARBA" id="ARBA00012483"/>
    </source>
</evidence>
<comment type="caution">
    <text evidence="17">The sequence shown here is derived from an EMBL/GenBank/DDBJ whole genome shotgun (WGS) entry which is preliminary data.</text>
</comment>
<dbReference type="EC" id="2.3.2.27" evidence="4"/>
<evidence type="ECO:0000313" key="18">
    <source>
        <dbReference type="Proteomes" id="UP001279734"/>
    </source>
</evidence>
<sequence length="106" mass="11951">MPNCQHAFHIPCIDTWLKSQSNCPLCRSAMIDQHHPLPVVREGSGTPASVNVSAMRVENRSDVVVVVRDMGIVEHRLEIANSNDGGVDDFSNNEQRNEMRKEEIQR</sequence>
<feature type="domain" description="RING-type" evidence="16">
    <location>
        <begin position="4"/>
        <end position="27"/>
    </location>
</feature>
<dbReference type="GO" id="GO:0016020">
    <property type="term" value="C:membrane"/>
    <property type="evidence" value="ECO:0007669"/>
    <property type="project" value="UniProtKB-SubCell"/>
</dbReference>
<proteinExistence type="inferred from homology"/>
<feature type="region of interest" description="Disordered" evidence="15">
    <location>
        <begin position="82"/>
        <end position="106"/>
    </location>
</feature>
<keyword evidence="10" id="KW-0862">Zinc</keyword>
<keyword evidence="9" id="KW-0833">Ubl conjugation pathway</keyword>
<keyword evidence="12" id="KW-0472">Membrane</keyword>
<keyword evidence="18" id="KW-1185">Reference proteome</keyword>
<evidence type="ECO:0000256" key="5">
    <source>
        <dbReference type="ARBA" id="ARBA00022679"/>
    </source>
</evidence>
<dbReference type="PROSITE" id="PS50089">
    <property type="entry name" value="ZF_RING_2"/>
    <property type="match status" value="1"/>
</dbReference>
<gene>
    <name evidence="17" type="ORF">Nepgr_019020</name>
</gene>
<dbReference type="PANTHER" id="PTHR46913">
    <property type="entry name" value="RING-H2 FINGER PROTEIN ATL16"/>
    <property type="match status" value="1"/>
</dbReference>
<evidence type="ECO:0000256" key="6">
    <source>
        <dbReference type="ARBA" id="ARBA00022692"/>
    </source>
</evidence>
<dbReference type="EMBL" id="BSYO01000017">
    <property type="protein sequence ID" value="GMH17179.1"/>
    <property type="molecule type" value="Genomic_DNA"/>
</dbReference>
<evidence type="ECO:0000256" key="13">
    <source>
        <dbReference type="ARBA" id="ARBA00024209"/>
    </source>
</evidence>
<dbReference type="GO" id="GO:0061630">
    <property type="term" value="F:ubiquitin protein ligase activity"/>
    <property type="evidence" value="ECO:0007669"/>
    <property type="project" value="UniProtKB-EC"/>
</dbReference>
<evidence type="ECO:0000256" key="12">
    <source>
        <dbReference type="ARBA" id="ARBA00023136"/>
    </source>
</evidence>
<dbReference type="InterPro" id="IPR024766">
    <property type="entry name" value="Znf_RING_H2"/>
</dbReference>
<comment type="subcellular location">
    <subcellularLocation>
        <location evidence="2">Membrane</location>
        <topology evidence="2">Single-pass membrane protein</topology>
    </subcellularLocation>
</comment>
<keyword evidence="6" id="KW-0812">Transmembrane</keyword>
<comment type="pathway">
    <text evidence="3">Protein modification; protein ubiquitination.</text>
</comment>
<dbReference type="Gene3D" id="3.30.40.10">
    <property type="entry name" value="Zinc/RING finger domain, C3HC4 (zinc finger)"/>
    <property type="match status" value="1"/>
</dbReference>
<dbReference type="Proteomes" id="UP001279734">
    <property type="component" value="Unassembled WGS sequence"/>
</dbReference>
<evidence type="ECO:0000256" key="7">
    <source>
        <dbReference type="ARBA" id="ARBA00022723"/>
    </source>
</evidence>
<feature type="compositionally biased region" description="Polar residues" evidence="15">
    <location>
        <begin position="82"/>
        <end position="94"/>
    </location>
</feature>
<evidence type="ECO:0000256" key="9">
    <source>
        <dbReference type="ARBA" id="ARBA00022786"/>
    </source>
</evidence>
<dbReference type="InterPro" id="IPR013083">
    <property type="entry name" value="Znf_RING/FYVE/PHD"/>
</dbReference>
<dbReference type="SUPFAM" id="SSF57850">
    <property type="entry name" value="RING/U-box"/>
    <property type="match status" value="1"/>
</dbReference>
<dbReference type="AlphaFoldDB" id="A0AAD3SV00"/>
<keyword evidence="7" id="KW-0479">Metal-binding</keyword>
<evidence type="ECO:0000256" key="3">
    <source>
        <dbReference type="ARBA" id="ARBA00004906"/>
    </source>
</evidence>